<name>A0ABR0LST7_9PEZI</name>
<feature type="non-terminal residue" evidence="1">
    <location>
        <position position="1"/>
    </location>
</feature>
<reference evidence="1 2" key="1">
    <citation type="submission" date="2023-08" db="EMBL/GenBank/DDBJ databases">
        <title>Black Yeasts Isolated from many extreme environments.</title>
        <authorList>
            <person name="Coleine C."/>
            <person name="Stajich J.E."/>
            <person name="Selbmann L."/>
        </authorList>
    </citation>
    <scope>NUCLEOTIDE SEQUENCE [LARGE SCALE GENOMIC DNA]</scope>
    <source>
        <strain evidence="1 2">CCFEE 536</strain>
    </source>
</reference>
<feature type="non-terminal residue" evidence="1">
    <location>
        <position position="74"/>
    </location>
</feature>
<gene>
    <name evidence="1" type="ORF">LTR16_010942</name>
</gene>
<proteinExistence type="predicted"/>
<evidence type="ECO:0000313" key="2">
    <source>
        <dbReference type="Proteomes" id="UP001357485"/>
    </source>
</evidence>
<organism evidence="1 2">
    <name type="scientific">Cryomyces antarcticus</name>
    <dbReference type="NCBI Taxonomy" id="329879"/>
    <lineage>
        <taxon>Eukaryota</taxon>
        <taxon>Fungi</taxon>
        <taxon>Dikarya</taxon>
        <taxon>Ascomycota</taxon>
        <taxon>Pezizomycotina</taxon>
        <taxon>Dothideomycetes</taxon>
        <taxon>Dothideomycetes incertae sedis</taxon>
        <taxon>Cryomyces</taxon>
    </lineage>
</organism>
<dbReference type="Proteomes" id="UP001357485">
    <property type="component" value="Unassembled WGS sequence"/>
</dbReference>
<keyword evidence="2" id="KW-1185">Reference proteome</keyword>
<comment type="caution">
    <text evidence="1">The sequence shown here is derived from an EMBL/GenBank/DDBJ whole genome shotgun (WGS) entry which is preliminary data.</text>
</comment>
<protein>
    <submittedName>
        <fullName evidence="1">Uncharacterized protein</fullName>
    </submittedName>
</protein>
<accession>A0ABR0LST7</accession>
<dbReference type="EMBL" id="JAVRRA010011469">
    <property type="protein sequence ID" value="KAK5240229.1"/>
    <property type="molecule type" value="Genomic_DNA"/>
</dbReference>
<evidence type="ECO:0000313" key="1">
    <source>
        <dbReference type="EMBL" id="KAK5240229.1"/>
    </source>
</evidence>
<sequence length="74" mass="8111">SANTTPLPPTATSDTATYAGIAALFALLERHKHELGFEYYSVSQSTLDQVFLNIVGKHNVLEENYARERAAKDG</sequence>